<feature type="signal peptide" evidence="1">
    <location>
        <begin position="1"/>
        <end position="18"/>
    </location>
</feature>
<dbReference type="EMBL" id="ML976989">
    <property type="protein sequence ID" value="KAF1957514.1"/>
    <property type="molecule type" value="Genomic_DNA"/>
</dbReference>
<dbReference type="Proteomes" id="UP000800035">
    <property type="component" value="Unassembled WGS sequence"/>
</dbReference>
<evidence type="ECO:0000256" key="1">
    <source>
        <dbReference type="SAM" id="SignalP"/>
    </source>
</evidence>
<evidence type="ECO:0000313" key="3">
    <source>
        <dbReference type="Proteomes" id="UP000800035"/>
    </source>
</evidence>
<organism evidence="2 3">
    <name type="scientific">Byssothecium circinans</name>
    <dbReference type="NCBI Taxonomy" id="147558"/>
    <lineage>
        <taxon>Eukaryota</taxon>
        <taxon>Fungi</taxon>
        <taxon>Dikarya</taxon>
        <taxon>Ascomycota</taxon>
        <taxon>Pezizomycotina</taxon>
        <taxon>Dothideomycetes</taxon>
        <taxon>Pleosporomycetidae</taxon>
        <taxon>Pleosporales</taxon>
        <taxon>Massarineae</taxon>
        <taxon>Massarinaceae</taxon>
        <taxon>Byssothecium</taxon>
    </lineage>
</organism>
<reference evidence="2" key="1">
    <citation type="journal article" date="2020" name="Stud. Mycol.">
        <title>101 Dothideomycetes genomes: a test case for predicting lifestyles and emergence of pathogens.</title>
        <authorList>
            <person name="Haridas S."/>
            <person name="Albert R."/>
            <person name="Binder M."/>
            <person name="Bloem J."/>
            <person name="Labutti K."/>
            <person name="Salamov A."/>
            <person name="Andreopoulos B."/>
            <person name="Baker S."/>
            <person name="Barry K."/>
            <person name="Bills G."/>
            <person name="Bluhm B."/>
            <person name="Cannon C."/>
            <person name="Castanera R."/>
            <person name="Culley D."/>
            <person name="Daum C."/>
            <person name="Ezra D."/>
            <person name="Gonzalez J."/>
            <person name="Henrissat B."/>
            <person name="Kuo A."/>
            <person name="Liang C."/>
            <person name="Lipzen A."/>
            <person name="Lutzoni F."/>
            <person name="Magnuson J."/>
            <person name="Mondo S."/>
            <person name="Nolan M."/>
            <person name="Ohm R."/>
            <person name="Pangilinan J."/>
            <person name="Park H.-J."/>
            <person name="Ramirez L."/>
            <person name="Alfaro M."/>
            <person name="Sun H."/>
            <person name="Tritt A."/>
            <person name="Yoshinaga Y."/>
            <person name="Zwiers L.-H."/>
            <person name="Turgeon B."/>
            <person name="Goodwin S."/>
            <person name="Spatafora J."/>
            <person name="Crous P."/>
            <person name="Grigoriev I."/>
        </authorList>
    </citation>
    <scope>NUCLEOTIDE SEQUENCE</scope>
    <source>
        <strain evidence="2">CBS 675.92</strain>
    </source>
</reference>
<feature type="chain" id="PRO_5025373271" evidence="1">
    <location>
        <begin position="19"/>
        <end position="119"/>
    </location>
</feature>
<keyword evidence="3" id="KW-1185">Reference proteome</keyword>
<proteinExistence type="predicted"/>
<sequence length="119" mass="12824">MTFSTLFVAIASLAVTRATLTDECEALGINYLNKPLLPADASNANMRKGFNRSGGGPSHKTYLPSTLACWNRGLYGCSQFALVVLELIAQIVSIWLPLHFLCGTGSLVKPVPKQINLKS</sequence>
<keyword evidence="1" id="KW-0732">Signal</keyword>
<gene>
    <name evidence="2" type="ORF">CC80DRAFT_547412</name>
</gene>
<protein>
    <submittedName>
        <fullName evidence="2">Uncharacterized protein</fullName>
    </submittedName>
</protein>
<name>A0A6A5TYV1_9PLEO</name>
<evidence type="ECO:0000313" key="2">
    <source>
        <dbReference type="EMBL" id="KAF1957514.1"/>
    </source>
</evidence>
<dbReference type="AlphaFoldDB" id="A0A6A5TYV1"/>
<accession>A0A6A5TYV1</accession>